<name>A0ABX1HL00_9BACT</name>
<dbReference type="PANTHER" id="PTHR12215">
    <property type="entry name" value="PHOSPHOPANTETHEINE TRANSFERASE"/>
    <property type="match status" value="1"/>
</dbReference>
<reference evidence="4 5" key="1">
    <citation type="submission" date="2020-03" db="EMBL/GenBank/DDBJ databases">
        <title>Genomic Encyclopedia of Type Strains, Phase IV (KMG-V): Genome sequencing to study the core and pangenomes of soil and plant-associated prokaryotes.</title>
        <authorList>
            <person name="Whitman W."/>
        </authorList>
    </citation>
    <scope>NUCLEOTIDE SEQUENCE [LARGE SCALE GENOMIC DNA]</scope>
    <source>
        <strain evidence="4 5">1B</strain>
    </source>
</reference>
<dbReference type="EMBL" id="JAAVTK010000012">
    <property type="protein sequence ID" value="NKI90949.1"/>
    <property type="molecule type" value="Genomic_DNA"/>
</dbReference>
<comment type="caution">
    <text evidence="4">The sequence shown here is derived from an EMBL/GenBank/DDBJ whole genome shotgun (WGS) entry which is preliminary data.</text>
</comment>
<evidence type="ECO:0000256" key="2">
    <source>
        <dbReference type="ARBA" id="ARBA00022679"/>
    </source>
</evidence>
<evidence type="ECO:0000313" key="5">
    <source>
        <dbReference type="Proteomes" id="UP000717634"/>
    </source>
</evidence>
<accession>A0ABX1HL00</accession>
<keyword evidence="5" id="KW-1185">Reference proteome</keyword>
<evidence type="ECO:0000256" key="1">
    <source>
        <dbReference type="ARBA" id="ARBA00010990"/>
    </source>
</evidence>
<dbReference type="Pfam" id="PF01648">
    <property type="entry name" value="ACPS"/>
    <property type="match status" value="1"/>
</dbReference>
<organism evidence="4 5">
    <name type="scientific">Hymenobacter artigasi</name>
    <dbReference type="NCBI Taxonomy" id="2719616"/>
    <lineage>
        <taxon>Bacteria</taxon>
        <taxon>Pseudomonadati</taxon>
        <taxon>Bacteroidota</taxon>
        <taxon>Cytophagia</taxon>
        <taxon>Cytophagales</taxon>
        <taxon>Hymenobacteraceae</taxon>
        <taxon>Hymenobacter</taxon>
    </lineage>
</organism>
<dbReference type="Proteomes" id="UP000717634">
    <property type="component" value="Unassembled WGS sequence"/>
</dbReference>
<dbReference type="GO" id="GO:0016740">
    <property type="term" value="F:transferase activity"/>
    <property type="evidence" value="ECO:0007669"/>
    <property type="project" value="UniProtKB-KW"/>
</dbReference>
<dbReference type="InterPro" id="IPR050559">
    <property type="entry name" value="P-Pant_transferase_sf"/>
</dbReference>
<dbReference type="Gene3D" id="3.90.470.20">
    <property type="entry name" value="4'-phosphopantetheinyl transferase domain"/>
    <property type="match status" value="2"/>
</dbReference>
<evidence type="ECO:0000259" key="3">
    <source>
        <dbReference type="Pfam" id="PF01648"/>
    </source>
</evidence>
<keyword evidence="2 4" id="KW-0808">Transferase</keyword>
<feature type="domain" description="4'-phosphopantetheinyl transferase" evidence="3">
    <location>
        <begin position="114"/>
        <end position="191"/>
    </location>
</feature>
<sequence length="240" mass="25677">MLVRAVMAASPLPFYHCWRARLGPVPPAALATLSAAEQARHARFLAARPAQAYAGAHVFLRAVLGHYTHQPPAVLALGVDARRKPVLTTAPPLWFNLSYRADWALLAVSNQGEVGVDLEAIRPVAGAAALVDYLFSPAERAVLRAAGRSAWRALFYAIWTRKEAWAKCSGMGLALPFAGFSVARRRGSAIAWQVPGPGQLQGFVVDEGHAGALACAAPTAVSWQHFDFPSRLPVAALPFP</sequence>
<dbReference type="SUPFAM" id="SSF56214">
    <property type="entry name" value="4'-phosphopantetheinyl transferase"/>
    <property type="match status" value="2"/>
</dbReference>
<proteinExistence type="inferred from homology"/>
<dbReference type="RefSeq" id="WP_210428101.1">
    <property type="nucleotide sequence ID" value="NZ_JAAVTK010000012.1"/>
</dbReference>
<dbReference type="InterPro" id="IPR037143">
    <property type="entry name" value="4-PPantetheinyl_Trfase_dom_sf"/>
</dbReference>
<comment type="similarity">
    <text evidence="1">Belongs to the P-Pant transferase superfamily. Gsp/Sfp/HetI/AcpT family.</text>
</comment>
<evidence type="ECO:0000313" key="4">
    <source>
        <dbReference type="EMBL" id="NKI90949.1"/>
    </source>
</evidence>
<dbReference type="PANTHER" id="PTHR12215:SF10">
    <property type="entry name" value="L-AMINOADIPATE-SEMIALDEHYDE DEHYDROGENASE-PHOSPHOPANTETHEINYL TRANSFERASE"/>
    <property type="match status" value="1"/>
</dbReference>
<gene>
    <name evidence="4" type="ORF">HBN54_003561</name>
</gene>
<protein>
    <submittedName>
        <fullName evidence="4">Phosphopantetheinyl transferase</fullName>
    </submittedName>
</protein>
<dbReference type="InterPro" id="IPR008278">
    <property type="entry name" value="4-PPantetheinyl_Trfase_dom"/>
</dbReference>